<dbReference type="Pfam" id="PF02771">
    <property type="entry name" value="Acyl-CoA_dh_N"/>
    <property type="match status" value="1"/>
</dbReference>
<dbReference type="Pfam" id="PF21263">
    <property type="entry name" value="Acyl-CoA-dh_C"/>
    <property type="match status" value="1"/>
</dbReference>
<dbReference type="Gene3D" id="1.20.140.10">
    <property type="entry name" value="Butyryl-CoA Dehydrogenase, subunit A, domain 3"/>
    <property type="match status" value="2"/>
</dbReference>
<protein>
    <submittedName>
        <fullName evidence="10">Acyl-CoA dehydrogenase family protein</fullName>
    </submittedName>
</protein>
<evidence type="ECO:0000313" key="10">
    <source>
        <dbReference type="EMBL" id="MFC0474593.1"/>
    </source>
</evidence>
<dbReference type="EMBL" id="JBHLUU010000016">
    <property type="protein sequence ID" value="MFC0474593.1"/>
    <property type="molecule type" value="Genomic_DNA"/>
</dbReference>
<organism evidence="10 11">
    <name type="scientific">Robertmurraya beringensis</name>
    <dbReference type="NCBI Taxonomy" id="641660"/>
    <lineage>
        <taxon>Bacteria</taxon>
        <taxon>Bacillati</taxon>
        <taxon>Bacillota</taxon>
        <taxon>Bacilli</taxon>
        <taxon>Bacillales</taxon>
        <taxon>Bacillaceae</taxon>
        <taxon>Robertmurraya</taxon>
    </lineage>
</organism>
<dbReference type="SUPFAM" id="SSF47203">
    <property type="entry name" value="Acyl-CoA dehydrogenase C-terminal domain-like"/>
    <property type="match status" value="1"/>
</dbReference>
<keyword evidence="4 5" id="KW-0274">FAD</keyword>
<dbReference type="SUPFAM" id="SSF56645">
    <property type="entry name" value="Acyl-CoA dehydrogenase NM domain-like"/>
    <property type="match status" value="1"/>
</dbReference>
<feature type="domain" description="Acyl-CoA dehydrogenase-like C-terminal" evidence="9">
    <location>
        <begin position="457"/>
        <end position="527"/>
    </location>
</feature>
<dbReference type="InterPro" id="IPR049426">
    <property type="entry name" value="Acyl-CoA-dh-like_C"/>
</dbReference>
<gene>
    <name evidence="10" type="ORF">ACFFHF_04685</name>
</gene>
<accession>A0ABV6KMP8</accession>
<name>A0ABV6KMP8_9BACI</name>
<evidence type="ECO:0000256" key="1">
    <source>
        <dbReference type="ARBA" id="ARBA00001974"/>
    </source>
</evidence>
<feature type="domain" description="Acyl-CoA oxidase/dehydrogenase middle" evidence="7">
    <location>
        <begin position="144"/>
        <end position="237"/>
    </location>
</feature>
<evidence type="ECO:0000256" key="2">
    <source>
        <dbReference type="ARBA" id="ARBA00009347"/>
    </source>
</evidence>
<dbReference type="InterPro" id="IPR006089">
    <property type="entry name" value="Acyl-CoA_DH_CS"/>
</dbReference>
<dbReference type="Gene3D" id="1.10.540.10">
    <property type="entry name" value="Acyl-CoA dehydrogenase/oxidase, N-terminal domain"/>
    <property type="match status" value="1"/>
</dbReference>
<feature type="domain" description="Acyl-CoA dehydrogenase/oxidase C-terminal" evidence="6">
    <location>
        <begin position="249"/>
        <end position="411"/>
    </location>
</feature>
<dbReference type="InterPro" id="IPR006091">
    <property type="entry name" value="Acyl-CoA_Oxase/DH_mid-dom"/>
</dbReference>
<dbReference type="PANTHER" id="PTHR43884:SF12">
    <property type="entry name" value="ISOVALERYL-COA DEHYDROGENASE, MITOCHONDRIAL-RELATED"/>
    <property type="match status" value="1"/>
</dbReference>
<evidence type="ECO:0000259" key="6">
    <source>
        <dbReference type="Pfam" id="PF00441"/>
    </source>
</evidence>
<dbReference type="Gene3D" id="2.40.110.10">
    <property type="entry name" value="Butyryl-CoA Dehydrogenase, subunit A, domain 2"/>
    <property type="match status" value="1"/>
</dbReference>
<dbReference type="RefSeq" id="WP_160545485.1">
    <property type="nucleotide sequence ID" value="NZ_JBHLUU010000016.1"/>
</dbReference>
<dbReference type="InterPro" id="IPR009075">
    <property type="entry name" value="AcylCo_DH/oxidase_C"/>
</dbReference>
<dbReference type="InterPro" id="IPR037069">
    <property type="entry name" value="AcylCoA_DH/ox_N_sf"/>
</dbReference>
<evidence type="ECO:0000313" key="11">
    <source>
        <dbReference type="Proteomes" id="UP001589738"/>
    </source>
</evidence>
<evidence type="ECO:0000259" key="9">
    <source>
        <dbReference type="Pfam" id="PF21263"/>
    </source>
</evidence>
<dbReference type="PROSITE" id="PS00072">
    <property type="entry name" value="ACYL_COA_DH_1"/>
    <property type="match status" value="1"/>
</dbReference>
<dbReference type="InterPro" id="IPR013786">
    <property type="entry name" value="AcylCoA_DH/ox_N"/>
</dbReference>
<dbReference type="Proteomes" id="UP001589738">
    <property type="component" value="Unassembled WGS sequence"/>
</dbReference>
<reference evidence="10 11" key="1">
    <citation type="submission" date="2024-09" db="EMBL/GenBank/DDBJ databases">
        <authorList>
            <person name="Sun Q."/>
            <person name="Mori K."/>
        </authorList>
    </citation>
    <scope>NUCLEOTIDE SEQUENCE [LARGE SCALE GENOMIC DNA]</scope>
    <source>
        <strain evidence="10 11">CGMCC 1.9126</strain>
    </source>
</reference>
<dbReference type="Pfam" id="PF00441">
    <property type="entry name" value="Acyl-CoA_dh_1"/>
    <property type="match status" value="1"/>
</dbReference>
<dbReference type="PANTHER" id="PTHR43884">
    <property type="entry name" value="ACYL-COA DEHYDROGENASE"/>
    <property type="match status" value="1"/>
</dbReference>
<keyword evidence="3 5" id="KW-0285">Flavoprotein</keyword>
<dbReference type="InterPro" id="IPR046373">
    <property type="entry name" value="Acyl-CoA_Oxase/DH_mid-dom_sf"/>
</dbReference>
<dbReference type="InterPro" id="IPR009100">
    <property type="entry name" value="AcylCoA_DH/oxidase_NM_dom_sf"/>
</dbReference>
<evidence type="ECO:0000256" key="3">
    <source>
        <dbReference type="ARBA" id="ARBA00022630"/>
    </source>
</evidence>
<dbReference type="Pfam" id="PF02770">
    <property type="entry name" value="Acyl-CoA_dh_M"/>
    <property type="match status" value="1"/>
</dbReference>
<evidence type="ECO:0000259" key="8">
    <source>
        <dbReference type="Pfam" id="PF02771"/>
    </source>
</evidence>
<comment type="similarity">
    <text evidence="2 5">Belongs to the acyl-CoA dehydrogenase family.</text>
</comment>
<comment type="cofactor">
    <cofactor evidence="1 5">
        <name>FAD</name>
        <dbReference type="ChEBI" id="CHEBI:57692"/>
    </cofactor>
</comment>
<evidence type="ECO:0000256" key="4">
    <source>
        <dbReference type="ARBA" id="ARBA00022827"/>
    </source>
</evidence>
<dbReference type="InterPro" id="IPR036250">
    <property type="entry name" value="AcylCo_DH-like_C"/>
</dbReference>
<proteinExistence type="inferred from homology"/>
<evidence type="ECO:0000256" key="5">
    <source>
        <dbReference type="RuleBase" id="RU362125"/>
    </source>
</evidence>
<sequence length="567" mass="63670">MLIEKRQNHPFLYTGRLLGDILTPEDFHDEHQMIADLASKFVMNEVYPKLEKIENQEFEETVSLMKKTGELGLIRADIPEEDGGLGLGKVSATIISEKMALGRSFAITFGGQTGIGALPIAYFGTNTQKDTYLPEILSGEKIAAYALTEPSSGTDAMSVKTIAVLSKCGNYYVLNGEKQWITNSAFADIFIVYAKVDGTQFTAFIVEKSFKGVSTSAEEKKMGLKGSSTRSLILENVRVPIENVIGEVGRGHKIAFNVLNIGRHKISATSLGTAKRAIELGVKYANQRMQFGQCLSSFNLIKNKVADMVIKTYVNESAIYRTAGMMEEGFDYMKKTGDDFATTIAPYAVECSINKVMSTEALDEIVDEAVQIHGGYGYMREYEIETLYRDSRINRIFEGTNEINRLLIATTVFKNHADLSEGEEWKNGLLQHERQILQLIKKLFHAAIQSINKNSLSNFQIEQEIAALLADMVITIYAIESAILRTEKLIMRWGEEKNRQKLDCTKVYTHEASQQIALRALNMINHFGDEEIFSRFASRLIMSSSENNVLIKRRIADVVLEKERYYC</sequence>
<comment type="caution">
    <text evidence="10">The sequence shown here is derived from an EMBL/GenBank/DDBJ whole genome shotgun (WGS) entry which is preliminary data.</text>
</comment>
<keyword evidence="5" id="KW-0560">Oxidoreductase</keyword>
<feature type="domain" description="Acyl-CoA dehydrogenase/oxidase N-terminal" evidence="8">
    <location>
        <begin position="29"/>
        <end position="140"/>
    </location>
</feature>
<evidence type="ECO:0000259" key="7">
    <source>
        <dbReference type="Pfam" id="PF02770"/>
    </source>
</evidence>
<keyword evidence="11" id="KW-1185">Reference proteome</keyword>